<keyword evidence="8" id="KW-0902">Two-component regulatory system</keyword>
<evidence type="ECO:0000256" key="1">
    <source>
        <dbReference type="ARBA" id="ARBA00000085"/>
    </source>
</evidence>
<evidence type="ECO:0000313" key="10">
    <source>
        <dbReference type="EMBL" id="KIE41976.1"/>
    </source>
</evidence>
<gene>
    <name evidence="10" type="ORF">SE37_04700</name>
</gene>
<dbReference type="InterPro" id="IPR003661">
    <property type="entry name" value="HisK_dim/P_dom"/>
</dbReference>
<dbReference type="Gene3D" id="3.30.565.10">
    <property type="entry name" value="Histidine kinase-like ATPase, C-terminal domain"/>
    <property type="match status" value="1"/>
</dbReference>
<dbReference type="SUPFAM" id="SSF47384">
    <property type="entry name" value="Homodimeric domain of signal transducing histidine kinase"/>
    <property type="match status" value="1"/>
</dbReference>
<protein>
    <recommendedName>
        <fullName evidence="2">histidine kinase</fullName>
        <ecNumber evidence="2">2.7.13.3</ecNumber>
    </recommendedName>
</protein>
<evidence type="ECO:0000256" key="3">
    <source>
        <dbReference type="ARBA" id="ARBA00022553"/>
    </source>
</evidence>
<keyword evidence="3" id="KW-0597">Phosphoprotein</keyword>
<accession>A0A0C1QUY5</accession>
<evidence type="ECO:0000313" key="11">
    <source>
        <dbReference type="Proteomes" id="UP000031433"/>
    </source>
</evidence>
<keyword evidence="6 10" id="KW-0418">Kinase</keyword>
<sequence length="335" mass="36666">MDMRRYSFMVDDRLRLVARDDLHRSEGSDPLLGIPYYECYPRLWNGNVDAVRTVVDQGTPLVLNGYRHYCFYGEFSAADIEIRPVFDGDARCTGAMVQVSVLPGCTVYGEMDSARALIDIGKMSVTLAHGVRNPLNAIKGAVVYLKDKYCADATFAEFADIIDEEICKLDGFITEFLGTSHLEPVREEIQLNDLLERVVKFVSLQAEANHVRFDVEYGELPPVMLDSFNFGHAILNIVNNALGAMEAGGSLTMRTSTLLEGGVEMIVVEVADTGSGLRSGGKGKLGSFPGAGSRKHGKGYGLFITREIVRHHQGKIEITGNHGGGTTVRIMLPAV</sequence>
<dbReference type="Gene3D" id="1.10.287.130">
    <property type="match status" value="1"/>
</dbReference>
<dbReference type="InterPro" id="IPR003594">
    <property type="entry name" value="HATPase_dom"/>
</dbReference>
<evidence type="ECO:0000256" key="2">
    <source>
        <dbReference type="ARBA" id="ARBA00012438"/>
    </source>
</evidence>
<evidence type="ECO:0000259" key="9">
    <source>
        <dbReference type="PROSITE" id="PS50109"/>
    </source>
</evidence>
<dbReference type="PROSITE" id="PS50109">
    <property type="entry name" value="HIS_KIN"/>
    <property type="match status" value="1"/>
</dbReference>
<dbReference type="CDD" id="cd00082">
    <property type="entry name" value="HisKA"/>
    <property type="match status" value="1"/>
</dbReference>
<dbReference type="AlphaFoldDB" id="A0A0C1QUY5"/>
<dbReference type="SMART" id="SM00387">
    <property type="entry name" value="HATPase_c"/>
    <property type="match status" value="1"/>
</dbReference>
<dbReference type="GO" id="GO:0005524">
    <property type="term" value="F:ATP binding"/>
    <property type="evidence" value="ECO:0007669"/>
    <property type="project" value="UniProtKB-KW"/>
</dbReference>
<comment type="catalytic activity">
    <reaction evidence="1">
        <text>ATP + protein L-histidine = ADP + protein N-phospho-L-histidine.</text>
        <dbReference type="EC" id="2.7.13.3"/>
    </reaction>
</comment>
<dbReference type="InterPro" id="IPR004358">
    <property type="entry name" value="Sig_transdc_His_kin-like_C"/>
</dbReference>
<evidence type="ECO:0000256" key="5">
    <source>
        <dbReference type="ARBA" id="ARBA00022741"/>
    </source>
</evidence>
<dbReference type="Proteomes" id="UP000031433">
    <property type="component" value="Unassembled WGS sequence"/>
</dbReference>
<dbReference type="EMBL" id="JXBL01000001">
    <property type="protein sequence ID" value="KIE41976.1"/>
    <property type="molecule type" value="Genomic_DNA"/>
</dbReference>
<dbReference type="EC" id="2.7.13.3" evidence="2"/>
<proteinExistence type="predicted"/>
<dbReference type="InterPro" id="IPR005467">
    <property type="entry name" value="His_kinase_dom"/>
</dbReference>
<dbReference type="PANTHER" id="PTHR43065:SF10">
    <property type="entry name" value="PEROXIDE STRESS-ACTIVATED HISTIDINE KINASE MAK3"/>
    <property type="match status" value="1"/>
</dbReference>
<name>A0A0C1QUY5_9BACT</name>
<comment type="caution">
    <text evidence="10">The sequence shown here is derived from an EMBL/GenBank/DDBJ whole genome shotgun (WGS) entry which is preliminary data.</text>
</comment>
<dbReference type="PRINTS" id="PR00344">
    <property type="entry name" value="BCTRLSENSOR"/>
</dbReference>
<evidence type="ECO:0000256" key="7">
    <source>
        <dbReference type="ARBA" id="ARBA00022840"/>
    </source>
</evidence>
<dbReference type="Pfam" id="PF02518">
    <property type="entry name" value="HATPase_c"/>
    <property type="match status" value="1"/>
</dbReference>
<feature type="domain" description="Histidine kinase" evidence="9">
    <location>
        <begin position="126"/>
        <end position="335"/>
    </location>
</feature>
<keyword evidence="4" id="KW-0808">Transferase</keyword>
<dbReference type="InterPro" id="IPR036890">
    <property type="entry name" value="HATPase_C_sf"/>
</dbReference>
<dbReference type="PANTHER" id="PTHR43065">
    <property type="entry name" value="SENSOR HISTIDINE KINASE"/>
    <property type="match status" value="1"/>
</dbReference>
<keyword evidence="7" id="KW-0067">ATP-binding</keyword>
<evidence type="ECO:0000256" key="8">
    <source>
        <dbReference type="ARBA" id="ARBA00023012"/>
    </source>
</evidence>
<organism evidence="10 11">
    <name type="scientific">Geobacter soli</name>
    <dbReference type="NCBI Taxonomy" id="1510391"/>
    <lineage>
        <taxon>Bacteria</taxon>
        <taxon>Pseudomonadati</taxon>
        <taxon>Thermodesulfobacteriota</taxon>
        <taxon>Desulfuromonadia</taxon>
        <taxon>Geobacterales</taxon>
        <taxon>Geobacteraceae</taxon>
        <taxon>Geobacter</taxon>
    </lineage>
</organism>
<evidence type="ECO:0000256" key="4">
    <source>
        <dbReference type="ARBA" id="ARBA00022679"/>
    </source>
</evidence>
<keyword evidence="5" id="KW-0547">Nucleotide-binding</keyword>
<keyword evidence="11" id="KW-1185">Reference proteome</keyword>
<dbReference type="GO" id="GO:0000155">
    <property type="term" value="F:phosphorelay sensor kinase activity"/>
    <property type="evidence" value="ECO:0007669"/>
    <property type="project" value="InterPro"/>
</dbReference>
<dbReference type="InterPro" id="IPR036097">
    <property type="entry name" value="HisK_dim/P_sf"/>
</dbReference>
<dbReference type="SUPFAM" id="SSF55874">
    <property type="entry name" value="ATPase domain of HSP90 chaperone/DNA topoisomerase II/histidine kinase"/>
    <property type="match status" value="1"/>
</dbReference>
<evidence type="ECO:0000256" key="6">
    <source>
        <dbReference type="ARBA" id="ARBA00022777"/>
    </source>
</evidence>
<reference evidence="10 11" key="1">
    <citation type="submission" date="2015-01" db="EMBL/GenBank/DDBJ databases">
        <title>Genome sequence of the anaerobic bacterium Geobacter soli GSS01, a dissimilatory Fe(III) reducer from soil.</title>
        <authorList>
            <person name="Yang G."/>
            <person name="Zhou S."/>
        </authorList>
    </citation>
    <scope>NUCLEOTIDE SEQUENCE [LARGE SCALE GENOMIC DNA]</scope>
    <source>
        <strain evidence="10 11">GSS01</strain>
    </source>
</reference>